<dbReference type="EMBL" id="JH930470">
    <property type="protein sequence ID" value="EKM57431.1"/>
    <property type="molecule type" value="Genomic_DNA"/>
</dbReference>
<proteinExistence type="predicted"/>
<dbReference type="HOGENOM" id="CLU_1518417_0_0_1"/>
<dbReference type="RefSeq" id="XP_007392704.1">
    <property type="nucleotide sequence ID" value="XM_007392642.1"/>
</dbReference>
<dbReference type="OrthoDB" id="2692137at2759"/>
<protein>
    <submittedName>
        <fullName evidence="1">Uncharacterized protein</fullName>
    </submittedName>
</protein>
<dbReference type="KEGG" id="pco:PHACADRAFT_26135"/>
<organism evidence="1 2">
    <name type="scientific">Phanerochaete carnosa (strain HHB-10118-sp)</name>
    <name type="common">White-rot fungus</name>
    <name type="synonym">Peniophora carnosa</name>
    <dbReference type="NCBI Taxonomy" id="650164"/>
    <lineage>
        <taxon>Eukaryota</taxon>
        <taxon>Fungi</taxon>
        <taxon>Dikarya</taxon>
        <taxon>Basidiomycota</taxon>
        <taxon>Agaricomycotina</taxon>
        <taxon>Agaricomycetes</taxon>
        <taxon>Polyporales</taxon>
        <taxon>Phanerochaetaceae</taxon>
        <taxon>Phanerochaete</taxon>
    </lineage>
</organism>
<sequence length="177" mass="19314">MGAVCSDPGIARKLFIARVPVWLLQRSHTVGTPQIEGRPAIQFTRPEGVEMTQTVAMGGVRCTEQAGEPHLIAISRESEAVLDIEDMPLPAVFSLTQYEDKPGLSSGRTTGQTQGKQSWYVSLCAATEPTSPAPQRVRATAQFVPEAHDLLPRRMGAWGESLEALDMTKLCKSRVRL</sequence>
<reference evidence="1 2" key="1">
    <citation type="journal article" date="2012" name="BMC Genomics">
        <title>Comparative genomics of the white-rot fungi, Phanerochaete carnosa and P. chrysosporium, to elucidate the genetic basis of the distinct wood types they colonize.</title>
        <authorList>
            <person name="Suzuki H."/>
            <person name="MacDonald J."/>
            <person name="Syed K."/>
            <person name="Salamov A."/>
            <person name="Hori C."/>
            <person name="Aerts A."/>
            <person name="Henrissat B."/>
            <person name="Wiebenga A."/>
            <person name="vanKuyk P.A."/>
            <person name="Barry K."/>
            <person name="Lindquist E."/>
            <person name="LaButti K."/>
            <person name="Lapidus A."/>
            <person name="Lucas S."/>
            <person name="Coutinho P."/>
            <person name="Gong Y."/>
            <person name="Samejima M."/>
            <person name="Mahadevan R."/>
            <person name="Abou-Zaid M."/>
            <person name="de Vries R.P."/>
            <person name="Igarashi K."/>
            <person name="Yadav J.S."/>
            <person name="Grigoriev I.V."/>
            <person name="Master E.R."/>
        </authorList>
    </citation>
    <scope>NUCLEOTIDE SEQUENCE [LARGE SCALE GENOMIC DNA]</scope>
    <source>
        <strain evidence="1 2">HHB-10118-sp</strain>
    </source>
</reference>
<dbReference type="GeneID" id="18917966"/>
<dbReference type="InParanoid" id="K5V4A6"/>
<keyword evidence="2" id="KW-1185">Reference proteome</keyword>
<dbReference type="AlphaFoldDB" id="K5V4A6"/>
<name>K5V4A6_PHACS</name>
<accession>K5V4A6</accession>
<evidence type="ECO:0000313" key="2">
    <source>
        <dbReference type="Proteomes" id="UP000008370"/>
    </source>
</evidence>
<gene>
    <name evidence="1" type="ORF">PHACADRAFT_26135</name>
</gene>
<evidence type="ECO:0000313" key="1">
    <source>
        <dbReference type="EMBL" id="EKM57431.1"/>
    </source>
</evidence>
<dbReference type="Proteomes" id="UP000008370">
    <property type="component" value="Unassembled WGS sequence"/>
</dbReference>